<evidence type="ECO:0000313" key="1">
    <source>
        <dbReference type="EMBL" id="CAA9360494.1"/>
    </source>
</evidence>
<reference evidence="1" key="1">
    <citation type="submission" date="2020-02" db="EMBL/GenBank/DDBJ databases">
        <authorList>
            <person name="Meier V. D."/>
        </authorList>
    </citation>
    <scope>NUCLEOTIDE SEQUENCE</scope>
    <source>
        <strain evidence="1">AVDCRST_MAG90</strain>
    </source>
</reference>
<feature type="non-terminal residue" evidence="1">
    <location>
        <position position="38"/>
    </location>
</feature>
<feature type="non-terminal residue" evidence="1">
    <location>
        <position position="1"/>
    </location>
</feature>
<dbReference type="AlphaFoldDB" id="A0A6J4MP23"/>
<proteinExistence type="predicted"/>
<sequence>WRSTAPWSVDAGLSRRGSLGRAFAAAWGAEGSARPGGS</sequence>
<organism evidence="1">
    <name type="scientific">uncultured Microvirga sp</name>
    <dbReference type="NCBI Taxonomy" id="412392"/>
    <lineage>
        <taxon>Bacteria</taxon>
        <taxon>Pseudomonadati</taxon>
        <taxon>Pseudomonadota</taxon>
        <taxon>Alphaproteobacteria</taxon>
        <taxon>Hyphomicrobiales</taxon>
        <taxon>Methylobacteriaceae</taxon>
        <taxon>Microvirga</taxon>
        <taxon>environmental samples</taxon>
    </lineage>
</organism>
<name>A0A6J4MP23_9HYPH</name>
<gene>
    <name evidence="1" type="ORF">AVDCRST_MAG90-2987</name>
</gene>
<accession>A0A6J4MP23</accession>
<dbReference type="EMBL" id="CADCUC010000626">
    <property type="protein sequence ID" value="CAA9360494.1"/>
    <property type="molecule type" value="Genomic_DNA"/>
</dbReference>
<protein>
    <submittedName>
        <fullName evidence="1">Uncharacterized protein</fullName>
    </submittedName>
</protein>